<feature type="transmembrane region" description="Helical" evidence="10">
    <location>
        <begin position="69"/>
        <end position="94"/>
    </location>
</feature>
<keyword evidence="8 10" id="KW-0472">Membrane</keyword>
<keyword evidence="4" id="KW-1003">Cell membrane</keyword>
<feature type="transmembrane region" description="Helical" evidence="10">
    <location>
        <begin position="202"/>
        <end position="223"/>
    </location>
</feature>
<evidence type="ECO:0000256" key="9">
    <source>
        <dbReference type="RuleBase" id="RU000320"/>
    </source>
</evidence>
<dbReference type="Pfam" id="PF20501">
    <property type="entry name" value="MbhE"/>
    <property type="match status" value="1"/>
</dbReference>
<evidence type="ECO:0000259" key="11">
    <source>
        <dbReference type="Pfam" id="PF00361"/>
    </source>
</evidence>
<evidence type="ECO:0000256" key="4">
    <source>
        <dbReference type="ARBA" id="ARBA00022475"/>
    </source>
</evidence>
<feature type="transmembrane region" description="Helical" evidence="10">
    <location>
        <begin position="106"/>
        <end position="122"/>
    </location>
</feature>
<evidence type="ECO:0000256" key="7">
    <source>
        <dbReference type="ARBA" id="ARBA00023065"/>
    </source>
</evidence>
<feature type="transmembrane region" description="Helical" evidence="10">
    <location>
        <begin position="595"/>
        <end position="615"/>
    </location>
</feature>
<feature type="transmembrane region" description="Helical" evidence="10">
    <location>
        <begin position="445"/>
        <end position="467"/>
    </location>
</feature>
<evidence type="ECO:0000256" key="3">
    <source>
        <dbReference type="ARBA" id="ARBA00022449"/>
    </source>
</evidence>
<feature type="transmembrane region" description="Helical" evidence="10">
    <location>
        <begin position="494"/>
        <end position="515"/>
    </location>
</feature>
<feature type="transmembrane region" description="Helical" evidence="10">
    <location>
        <begin position="680"/>
        <end position="698"/>
    </location>
</feature>
<keyword evidence="7" id="KW-0406">Ion transport</keyword>
<dbReference type="InterPro" id="IPR025383">
    <property type="entry name" value="MrpA_C/MbhD"/>
</dbReference>
<reference evidence="16" key="1">
    <citation type="journal article" date="2019" name="Int. J. Syst. Evol. Microbiol.">
        <title>The Global Catalogue of Microorganisms (GCM) 10K type strain sequencing project: providing services to taxonomists for standard genome sequencing and annotation.</title>
        <authorList>
            <consortium name="The Broad Institute Genomics Platform"/>
            <consortium name="The Broad Institute Genome Sequencing Center for Infectious Disease"/>
            <person name="Wu L."/>
            <person name="Ma J."/>
        </authorList>
    </citation>
    <scope>NUCLEOTIDE SEQUENCE [LARGE SCALE GENOMIC DNA]</scope>
    <source>
        <strain evidence="16">CGMCC 4.7466</strain>
    </source>
</reference>
<name>A0ABV9T471_9BACT</name>
<dbReference type="PANTHER" id="PTHR43373:SF1">
    <property type="entry name" value="NA(+)_H(+) ANTIPORTER SUBUNIT A"/>
    <property type="match status" value="1"/>
</dbReference>
<evidence type="ECO:0000256" key="2">
    <source>
        <dbReference type="ARBA" id="ARBA00022448"/>
    </source>
</evidence>
<keyword evidence="6 10" id="KW-1133">Transmembrane helix</keyword>
<feature type="transmembrane region" description="Helical" evidence="10">
    <location>
        <begin position="27"/>
        <end position="48"/>
    </location>
</feature>
<dbReference type="EMBL" id="JBHSJJ010000008">
    <property type="protein sequence ID" value="MFC4873005.1"/>
    <property type="molecule type" value="Genomic_DNA"/>
</dbReference>
<feature type="transmembrane region" description="Helical" evidence="10">
    <location>
        <begin position="743"/>
        <end position="761"/>
    </location>
</feature>
<protein>
    <submittedName>
        <fullName evidence="15">Monovalent cation/H+ antiporter subunit A</fullName>
    </submittedName>
</protein>
<comment type="subcellular location">
    <subcellularLocation>
        <location evidence="1">Cell membrane</location>
        <topology evidence="1">Multi-pass membrane protein</topology>
    </subcellularLocation>
    <subcellularLocation>
        <location evidence="9">Membrane</location>
        <topology evidence="9">Multi-pass membrane protein</topology>
    </subcellularLocation>
</comment>
<feature type="transmembrane region" description="Helical" evidence="10">
    <location>
        <begin position="295"/>
        <end position="313"/>
    </location>
</feature>
<keyword evidence="3" id="KW-0050">Antiport</keyword>
<sequence length="767" mass="84279">MLIAVVSGFIFALLVPALMNYFKQRSTLWVSLLPLSLFAFFLSKIPYIKTGPIRESYQWVPSLGINLDFNLDGLSLLFSLLITGIGSLVFIYTAAYLKGHVYLDRFYAYLSMFMASMLGLVLSDNIFSLFIFWELTSISSFFLIGFNNDSGASRKSALIALGITGLGGLFLLAGMITLGYITEANKISSMLSLAEAIKAHGLYPLLLFFVFVAAFTKSAQFPFHFWLPGAMKAPTPVSTYLHSATMVKAGVYLLARFTPVLGGHEWWNGTLITIGAITMVYAAFHAVFRLDLKGILAYSTIAALGILVFLIGLGTEAALLAAGVYILVHALYKATLFLITGIIDHETGTRDVSRLRGLNKVMLPVGVAGLLAALSNAGVPPTLGFIGKDLIYEATLGIGDLGWFLTLLAVVTNITLLFAGFLAGIKPFGGPLPREFEKIHLPSPIMYIPPLILAGLGILFGFFPGLIEQRLVYPLVSSLTQAVPEFHLQLWHGFNTVLVLSVATIASGIALYLILKPSENLLAKTERFEVISPQRIIIGLAGIFQKAGKYWTNFFQNGYLRYYLITILVFISVLLAYRLLFGVEIYFDTSSLTEITLYEATVIFIMASAIFFTVFSKSRLVAVVSMGVVGYAFCLIFLFYSAPDLAMTQFSIDTLTVILFVLVIYNLPRYLKLSDTRDRIRDGLLSLIFGILVSILTLEVLNESVIKDTTAYYAENAYLLGKGKNVVNVILVDFRGFDTMVEITVLAIAAIGVFSLLKLHLKSVEKE</sequence>
<evidence type="ECO:0000313" key="16">
    <source>
        <dbReference type="Proteomes" id="UP001595818"/>
    </source>
</evidence>
<evidence type="ECO:0000259" key="12">
    <source>
        <dbReference type="Pfam" id="PF00662"/>
    </source>
</evidence>
<feature type="domain" description="NADH:quinone oxidoreductase/Mrp antiporter transmembrane" evidence="11">
    <location>
        <begin position="123"/>
        <end position="408"/>
    </location>
</feature>
<feature type="transmembrane region" description="Helical" evidence="10">
    <location>
        <begin position="403"/>
        <end position="425"/>
    </location>
</feature>
<dbReference type="Pfam" id="PF13244">
    <property type="entry name" value="MbhD"/>
    <property type="match status" value="1"/>
</dbReference>
<feature type="transmembrane region" description="Helical" evidence="10">
    <location>
        <begin position="361"/>
        <end position="383"/>
    </location>
</feature>
<dbReference type="RefSeq" id="WP_377065584.1">
    <property type="nucleotide sequence ID" value="NZ_JBHSJJ010000008.1"/>
</dbReference>
<feature type="transmembrane region" description="Helical" evidence="10">
    <location>
        <begin position="158"/>
        <end position="181"/>
    </location>
</feature>
<dbReference type="InterPro" id="IPR001750">
    <property type="entry name" value="ND/Mrp_TM"/>
</dbReference>
<dbReference type="InterPro" id="IPR001516">
    <property type="entry name" value="Proton_antipo_N"/>
</dbReference>
<accession>A0ABV9T471</accession>
<dbReference type="InterPro" id="IPR046806">
    <property type="entry name" value="MrpA_C/MbhE"/>
</dbReference>
<feature type="domain" description="MrpA C-terminal/MbhE" evidence="14">
    <location>
        <begin position="679"/>
        <end position="759"/>
    </location>
</feature>
<dbReference type="Pfam" id="PF00361">
    <property type="entry name" value="Proton_antipo_M"/>
    <property type="match status" value="1"/>
</dbReference>
<feature type="transmembrane region" description="Helical" evidence="10">
    <location>
        <begin position="646"/>
        <end position="668"/>
    </location>
</feature>
<organism evidence="15 16">
    <name type="scientific">Negadavirga shengliensis</name>
    <dbReference type="NCBI Taxonomy" id="1389218"/>
    <lineage>
        <taxon>Bacteria</taxon>
        <taxon>Pseudomonadati</taxon>
        <taxon>Bacteroidota</taxon>
        <taxon>Cytophagia</taxon>
        <taxon>Cytophagales</taxon>
        <taxon>Cyclobacteriaceae</taxon>
        <taxon>Negadavirga</taxon>
    </lineage>
</organism>
<evidence type="ECO:0000256" key="10">
    <source>
        <dbReference type="SAM" id="Phobius"/>
    </source>
</evidence>
<dbReference type="NCBIfam" id="NF009287">
    <property type="entry name" value="PRK12647.1"/>
    <property type="match status" value="1"/>
</dbReference>
<dbReference type="Pfam" id="PF00662">
    <property type="entry name" value="Proton_antipo_N"/>
    <property type="match status" value="1"/>
</dbReference>
<feature type="domain" description="NADH-Ubiquinone oxidoreductase (complex I) chain 5 N-terminal" evidence="12">
    <location>
        <begin position="61"/>
        <end position="107"/>
    </location>
</feature>
<evidence type="ECO:0000256" key="6">
    <source>
        <dbReference type="ARBA" id="ARBA00022989"/>
    </source>
</evidence>
<evidence type="ECO:0000313" key="15">
    <source>
        <dbReference type="EMBL" id="MFC4873005.1"/>
    </source>
</evidence>
<evidence type="ECO:0000259" key="13">
    <source>
        <dbReference type="Pfam" id="PF13244"/>
    </source>
</evidence>
<keyword evidence="2" id="KW-0813">Transport</keyword>
<proteinExistence type="predicted"/>
<keyword evidence="16" id="KW-1185">Reference proteome</keyword>
<comment type="caution">
    <text evidence="15">The sequence shown here is derived from an EMBL/GenBank/DDBJ whole genome shotgun (WGS) entry which is preliminary data.</text>
</comment>
<feature type="transmembrane region" description="Helical" evidence="10">
    <location>
        <begin position="319"/>
        <end position="340"/>
    </location>
</feature>
<dbReference type="Proteomes" id="UP001595818">
    <property type="component" value="Unassembled WGS sequence"/>
</dbReference>
<evidence type="ECO:0000256" key="8">
    <source>
        <dbReference type="ARBA" id="ARBA00023136"/>
    </source>
</evidence>
<dbReference type="PRINTS" id="PR01434">
    <property type="entry name" value="NADHDHGNASE5"/>
</dbReference>
<gene>
    <name evidence="15" type="ORF">ACFPFU_15005</name>
</gene>
<evidence type="ECO:0000259" key="14">
    <source>
        <dbReference type="Pfam" id="PF20501"/>
    </source>
</evidence>
<evidence type="ECO:0000256" key="1">
    <source>
        <dbReference type="ARBA" id="ARBA00004651"/>
    </source>
</evidence>
<feature type="transmembrane region" description="Helical" evidence="10">
    <location>
        <begin position="266"/>
        <end position="288"/>
    </location>
</feature>
<feature type="transmembrane region" description="Helical" evidence="10">
    <location>
        <begin position="620"/>
        <end position="640"/>
    </location>
</feature>
<dbReference type="PANTHER" id="PTHR43373">
    <property type="entry name" value="NA(+)/H(+) ANTIPORTER SUBUNIT"/>
    <property type="match status" value="1"/>
</dbReference>
<dbReference type="InterPro" id="IPR050616">
    <property type="entry name" value="CPA3_Na-H_Antiporter_A"/>
</dbReference>
<feature type="transmembrane region" description="Helical" evidence="10">
    <location>
        <begin position="129"/>
        <end position="146"/>
    </location>
</feature>
<evidence type="ECO:0000256" key="5">
    <source>
        <dbReference type="ARBA" id="ARBA00022692"/>
    </source>
</evidence>
<feature type="transmembrane region" description="Helical" evidence="10">
    <location>
        <begin position="562"/>
        <end position="583"/>
    </location>
</feature>
<feature type="domain" description="MrpA C-terminal/MbhD" evidence="13">
    <location>
        <begin position="605"/>
        <end position="669"/>
    </location>
</feature>
<keyword evidence="5 9" id="KW-0812">Transmembrane</keyword>